<evidence type="ECO:0000313" key="1">
    <source>
        <dbReference type="EMBL" id="KAF0719949.1"/>
    </source>
</evidence>
<sequence>MTEGDEDDAAVAAGTEFYELLDEDDQAAIDAWVASQVDDYDDSQIDDQAIVDAWVANQLNDDDGDDSKGCDDNGNLTRLTRRFCFENACLEMTGCVNDVASGDDAQAIFGGDDADEDDAAVAAGIEYYQSLDEVDQAAIDAWVADQLNDDGGDDSQGGDDQGN</sequence>
<keyword evidence="3" id="KW-1185">Reference proteome</keyword>
<evidence type="ECO:0000313" key="2">
    <source>
        <dbReference type="EMBL" id="VFT77895.1"/>
    </source>
</evidence>
<organism evidence="2 3">
    <name type="scientific">Aphanomyces stellatus</name>
    <dbReference type="NCBI Taxonomy" id="120398"/>
    <lineage>
        <taxon>Eukaryota</taxon>
        <taxon>Sar</taxon>
        <taxon>Stramenopiles</taxon>
        <taxon>Oomycota</taxon>
        <taxon>Saprolegniomycetes</taxon>
        <taxon>Saprolegniales</taxon>
        <taxon>Verrucalvaceae</taxon>
        <taxon>Aphanomyces</taxon>
    </lineage>
</organism>
<evidence type="ECO:0000313" key="3">
    <source>
        <dbReference type="Proteomes" id="UP000332933"/>
    </source>
</evidence>
<name>A0A485K7B4_9STRA</name>
<reference evidence="2 3" key="1">
    <citation type="submission" date="2019-03" db="EMBL/GenBank/DDBJ databases">
        <authorList>
            <person name="Gaulin E."/>
            <person name="Dumas B."/>
        </authorList>
    </citation>
    <scope>NUCLEOTIDE SEQUENCE [LARGE SCALE GENOMIC DNA]</scope>
    <source>
        <strain evidence="2">CBS 568.67</strain>
    </source>
</reference>
<reference evidence="1" key="2">
    <citation type="submission" date="2019-06" db="EMBL/GenBank/DDBJ databases">
        <title>Genomics analysis of Aphanomyces spp. identifies a new class of oomycete effector associated with host adaptation.</title>
        <authorList>
            <person name="Gaulin E."/>
        </authorList>
    </citation>
    <scope>NUCLEOTIDE SEQUENCE</scope>
    <source>
        <strain evidence="1">CBS 578.67</strain>
    </source>
</reference>
<proteinExistence type="predicted"/>
<dbReference type="AlphaFoldDB" id="A0A485K7B4"/>
<gene>
    <name evidence="2" type="primary">Aste57867_670</name>
    <name evidence="1" type="ORF">As57867_000669</name>
    <name evidence="2" type="ORF">ASTE57867_670</name>
</gene>
<accession>A0A485K7B4</accession>
<dbReference type="EMBL" id="VJMH01000039">
    <property type="protein sequence ID" value="KAF0719949.1"/>
    <property type="molecule type" value="Genomic_DNA"/>
</dbReference>
<dbReference type="Proteomes" id="UP000332933">
    <property type="component" value="Unassembled WGS sequence"/>
</dbReference>
<protein>
    <submittedName>
        <fullName evidence="2">Aste57867_670 protein</fullName>
    </submittedName>
</protein>
<dbReference type="EMBL" id="CAADRA010000039">
    <property type="protein sequence ID" value="VFT77895.1"/>
    <property type="molecule type" value="Genomic_DNA"/>
</dbReference>